<gene>
    <name evidence="1" type="ORF">Prubr_35960</name>
</gene>
<dbReference type="KEGG" id="pry:Prubr_35960"/>
<evidence type="ECO:0000313" key="1">
    <source>
        <dbReference type="EMBL" id="BCJ66575.1"/>
    </source>
</evidence>
<dbReference type="EMBL" id="AP023359">
    <property type="protein sequence ID" value="BCJ66575.1"/>
    <property type="molecule type" value="Genomic_DNA"/>
</dbReference>
<name>A0A810N525_9ACTN</name>
<dbReference type="AlphaFoldDB" id="A0A810N525"/>
<dbReference type="SUPFAM" id="SSF103647">
    <property type="entry name" value="TSP type-3 repeat"/>
    <property type="match status" value="1"/>
</dbReference>
<protein>
    <submittedName>
        <fullName evidence="1">Uncharacterized protein</fullName>
    </submittedName>
</protein>
<sequence length="268" mass="27685">MSDFDVVLERLVADPSFAAALAVDPVAALAGYRLDPDEIELLHSQVGGAAPTEHAVETRANQSSLFGMLSPLAGLVGEATATAGQGDSSGSSRLHETGTGTVQRFESTTYTSQSMRGGHSSAGPLAAAGGAIGAVDRVSGADPVSADRVSGFGAAGAGPIAGIGDRIARATEELPTVPEGYRTRVDVDGDGRWDDHTLRARSDGGVDILVDVDGDGRVDFVGRDTDADGLVDVTDHDTDRDGVFETRGYDDNGDGWLDRTVRIPPPRP</sequence>
<proteinExistence type="predicted"/>
<dbReference type="InterPro" id="IPR028974">
    <property type="entry name" value="TSP_type-3_rpt"/>
</dbReference>
<dbReference type="RefSeq" id="WP_212826776.1">
    <property type="nucleotide sequence ID" value="NZ_AP023359.1"/>
</dbReference>
<evidence type="ECO:0000313" key="2">
    <source>
        <dbReference type="Proteomes" id="UP000680866"/>
    </source>
</evidence>
<dbReference type="Proteomes" id="UP000680866">
    <property type="component" value="Chromosome"/>
</dbReference>
<dbReference type="GO" id="GO:0005509">
    <property type="term" value="F:calcium ion binding"/>
    <property type="evidence" value="ECO:0007669"/>
    <property type="project" value="InterPro"/>
</dbReference>
<organism evidence="1 2">
    <name type="scientific">Polymorphospora rubra</name>
    <dbReference type="NCBI Taxonomy" id="338584"/>
    <lineage>
        <taxon>Bacteria</taxon>
        <taxon>Bacillati</taxon>
        <taxon>Actinomycetota</taxon>
        <taxon>Actinomycetes</taxon>
        <taxon>Micromonosporales</taxon>
        <taxon>Micromonosporaceae</taxon>
        <taxon>Polymorphospora</taxon>
    </lineage>
</organism>
<accession>A0A810N525</accession>
<reference evidence="1" key="1">
    <citation type="submission" date="2020-08" db="EMBL/GenBank/DDBJ databases">
        <title>Whole genome shotgun sequence of Polymorphospora rubra NBRC 101157.</title>
        <authorList>
            <person name="Komaki H."/>
            <person name="Tamura T."/>
        </authorList>
    </citation>
    <scope>NUCLEOTIDE SEQUENCE</scope>
    <source>
        <strain evidence="1">NBRC 101157</strain>
    </source>
</reference>
<keyword evidence="2" id="KW-1185">Reference proteome</keyword>